<evidence type="ECO:0000256" key="11">
    <source>
        <dbReference type="ARBA" id="ARBA00023268"/>
    </source>
</evidence>
<dbReference type="Gene3D" id="3.40.430.10">
    <property type="entry name" value="Dihydrofolate Reductase, subunit A"/>
    <property type="match status" value="1"/>
</dbReference>
<sequence length="371" mass="39656">MSEAERLMQIALRLAELGRGQTSPNPMVGAVIVQHGEIVGQGAHLKAGGPHAEVHALRMAGDRAKGATVYVTLEPCAHVGRTPPCADALIEAGVAEVVVACTDPNPEVSGAGIRRLQQAGIRVTVGVLEKQAQALNEAYFHWRATGRPFVVWKCAATLDGYIATHQGDSRYVTSPEARQSVHQLRQEHPAIAVGVGTLLADNPQLTIRLQGRPLNAWQPLRVVFDSNLRSRPDAEVFQGPGKTLIYTSVSDVKGGRAAQLQARGAEIQVVEADLHGRVLLPAALNDLGQRGLTSVLVEAGPTVAGALLRDRLVDKVVYYIAPKLLGGGMTAVQGRDPERMSEALRLTRVSVSQIGPDLRVEGYVSKLDTQH</sequence>
<evidence type="ECO:0000313" key="16">
    <source>
        <dbReference type="EMBL" id="MDQ0189701.1"/>
    </source>
</evidence>
<evidence type="ECO:0000256" key="8">
    <source>
        <dbReference type="ARBA" id="ARBA00022833"/>
    </source>
</evidence>
<dbReference type="InterPro" id="IPR016192">
    <property type="entry name" value="APOBEC/CMP_deaminase_Zn-bd"/>
</dbReference>
<comment type="similarity">
    <text evidence="5 14">In the C-terminal section; belongs to the HTP reductase family.</text>
</comment>
<keyword evidence="10 14" id="KW-0560">Oxidoreductase</keyword>
<evidence type="ECO:0000256" key="6">
    <source>
        <dbReference type="ARBA" id="ARBA00022619"/>
    </source>
</evidence>
<keyword evidence="11" id="KW-0511">Multifunctional enzyme</keyword>
<proteinExistence type="inferred from homology"/>
<keyword evidence="8 14" id="KW-0862">Zinc</keyword>
<dbReference type="SUPFAM" id="SSF53927">
    <property type="entry name" value="Cytidine deaminase-like"/>
    <property type="match status" value="1"/>
</dbReference>
<dbReference type="EC" id="1.1.1.193" evidence="14"/>
<evidence type="ECO:0000256" key="12">
    <source>
        <dbReference type="ARBA" id="ARBA00049861"/>
    </source>
</evidence>
<evidence type="ECO:0000256" key="9">
    <source>
        <dbReference type="ARBA" id="ARBA00022857"/>
    </source>
</evidence>
<dbReference type="NCBIfam" id="TIGR00227">
    <property type="entry name" value="ribD_Cterm"/>
    <property type="match status" value="1"/>
</dbReference>
<dbReference type="InterPro" id="IPR024072">
    <property type="entry name" value="DHFR-like_dom_sf"/>
</dbReference>
<reference evidence="16 17" key="1">
    <citation type="submission" date="2023-07" db="EMBL/GenBank/DDBJ databases">
        <title>Genomic Encyclopedia of Type Strains, Phase IV (KMG-IV): sequencing the most valuable type-strain genomes for metagenomic binning, comparative biology and taxonomic classification.</title>
        <authorList>
            <person name="Goeker M."/>
        </authorList>
    </citation>
    <scope>NUCLEOTIDE SEQUENCE [LARGE SCALE GENOMIC DNA]</scope>
    <source>
        <strain evidence="16 17">DSM 4006</strain>
    </source>
</reference>
<dbReference type="InterPro" id="IPR002125">
    <property type="entry name" value="CMP_dCMP_dom"/>
</dbReference>
<dbReference type="InterPro" id="IPR016193">
    <property type="entry name" value="Cytidine_deaminase-like"/>
</dbReference>
<evidence type="ECO:0000256" key="2">
    <source>
        <dbReference type="ARBA" id="ARBA00004882"/>
    </source>
</evidence>
<dbReference type="InterPro" id="IPR011549">
    <property type="entry name" value="RibD_C"/>
</dbReference>
<evidence type="ECO:0000256" key="13">
    <source>
        <dbReference type="ARBA" id="ARBA00049886"/>
    </source>
</evidence>
<dbReference type="EC" id="3.5.4.26" evidence="14"/>
<dbReference type="PANTHER" id="PTHR38011">
    <property type="entry name" value="DIHYDROFOLATE REDUCTASE FAMILY PROTEIN (AFU_ORTHOLOGUE AFUA_8G06820)"/>
    <property type="match status" value="1"/>
</dbReference>
<keyword evidence="6 14" id="KW-0686">Riboflavin biosynthesis</keyword>
<dbReference type="PROSITE" id="PS00903">
    <property type="entry name" value="CYT_DCMP_DEAMINASES_1"/>
    <property type="match status" value="1"/>
</dbReference>
<dbReference type="Proteomes" id="UP001232973">
    <property type="component" value="Unassembled WGS sequence"/>
</dbReference>
<feature type="domain" description="CMP/dCMP-type deaminase" evidence="15">
    <location>
        <begin position="2"/>
        <end position="124"/>
    </location>
</feature>
<keyword evidence="7 14" id="KW-0479">Metal-binding</keyword>
<keyword evidence="14 16" id="KW-0378">Hydrolase</keyword>
<dbReference type="NCBIfam" id="TIGR00326">
    <property type="entry name" value="eubact_ribD"/>
    <property type="match status" value="1"/>
</dbReference>
<dbReference type="InterPro" id="IPR050765">
    <property type="entry name" value="Riboflavin_Biosynth_HTPR"/>
</dbReference>
<evidence type="ECO:0000256" key="10">
    <source>
        <dbReference type="ARBA" id="ARBA00023002"/>
    </source>
</evidence>
<organism evidence="16 17">
    <name type="scientific">Alicyclobacillus cycloheptanicus</name>
    <dbReference type="NCBI Taxonomy" id="1457"/>
    <lineage>
        <taxon>Bacteria</taxon>
        <taxon>Bacillati</taxon>
        <taxon>Bacillota</taxon>
        <taxon>Bacilli</taxon>
        <taxon>Bacillales</taxon>
        <taxon>Alicyclobacillaceae</taxon>
        <taxon>Alicyclobacillus</taxon>
    </lineage>
</organism>
<dbReference type="Gene3D" id="3.40.140.10">
    <property type="entry name" value="Cytidine Deaminase, domain 2"/>
    <property type="match status" value="1"/>
</dbReference>
<evidence type="ECO:0000256" key="14">
    <source>
        <dbReference type="PIRNR" id="PIRNR006769"/>
    </source>
</evidence>
<keyword evidence="9 14" id="KW-0521">NADP</keyword>
<dbReference type="GO" id="GO:0008835">
    <property type="term" value="F:diaminohydroxyphosphoribosylaminopyrimidine deaminase activity"/>
    <property type="evidence" value="ECO:0007669"/>
    <property type="project" value="UniProtKB-EC"/>
</dbReference>
<comment type="catalytic activity">
    <reaction evidence="12 14">
        <text>5-amino-6-(5-phospho-D-ribitylamino)uracil + NADP(+) = 5-amino-6-(5-phospho-D-ribosylamino)uracil + NADPH + H(+)</text>
        <dbReference type="Rhea" id="RHEA:17845"/>
        <dbReference type="ChEBI" id="CHEBI:15378"/>
        <dbReference type="ChEBI" id="CHEBI:57783"/>
        <dbReference type="ChEBI" id="CHEBI:58349"/>
        <dbReference type="ChEBI" id="CHEBI:58421"/>
        <dbReference type="ChEBI" id="CHEBI:58453"/>
        <dbReference type="EC" id="1.1.1.193"/>
    </reaction>
</comment>
<keyword evidence="17" id="KW-1185">Reference proteome</keyword>
<dbReference type="InterPro" id="IPR004794">
    <property type="entry name" value="Eubact_RibD"/>
</dbReference>
<evidence type="ECO:0000256" key="4">
    <source>
        <dbReference type="ARBA" id="ARBA00005259"/>
    </source>
</evidence>
<dbReference type="CDD" id="cd01284">
    <property type="entry name" value="Riboflavin_deaminase-reductase"/>
    <property type="match status" value="1"/>
</dbReference>
<dbReference type="SUPFAM" id="SSF53597">
    <property type="entry name" value="Dihydrofolate reductase-like"/>
    <property type="match status" value="1"/>
</dbReference>
<dbReference type="Pfam" id="PF00383">
    <property type="entry name" value="dCMP_cyt_deam_1"/>
    <property type="match status" value="1"/>
</dbReference>
<comment type="cofactor">
    <cofactor evidence="14">
        <name>Zn(2+)</name>
        <dbReference type="ChEBI" id="CHEBI:29105"/>
    </cofactor>
    <text evidence="14">Binds 1 zinc ion.</text>
</comment>
<dbReference type="PIRSF" id="PIRSF006769">
    <property type="entry name" value="RibD"/>
    <property type="match status" value="1"/>
</dbReference>
<dbReference type="RefSeq" id="WP_274456690.1">
    <property type="nucleotide sequence ID" value="NZ_CP067097.1"/>
</dbReference>
<dbReference type="InterPro" id="IPR002734">
    <property type="entry name" value="RibDG_C"/>
</dbReference>
<evidence type="ECO:0000256" key="3">
    <source>
        <dbReference type="ARBA" id="ARBA00004910"/>
    </source>
</evidence>
<protein>
    <recommendedName>
        <fullName evidence="14">Riboflavin biosynthesis protein RibD</fullName>
    </recommendedName>
    <domain>
        <recommendedName>
            <fullName evidence="14">Diaminohydroxyphosphoribosylaminopyrimidine deaminase</fullName>
            <shortName evidence="14">DRAP deaminase</shortName>
            <ecNumber evidence="14">3.5.4.26</ecNumber>
        </recommendedName>
        <alternativeName>
            <fullName evidence="14">Riboflavin-specific deaminase</fullName>
        </alternativeName>
    </domain>
    <domain>
        <recommendedName>
            <fullName evidence="14">5-amino-6-(5-phosphoribosylamino)uracil reductase</fullName>
            <ecNumber evidence="14">1.1.1.193</ecNumber>
        </recommendedName>
        <alternativeName>
            <fullName evidence="14">HTP reductase</fullName>
        </alternativeName>
    </domain>
</protein>
<comment type="pathway">
    <text evidence="2 14">Cofactor biosynthesis; riboflavin biosynthesis; 5-amino-6-(D-ribitylamino)uracil from GTP: step 2/4.</text>
</comment>
<comment type="similarity">
    <text evidence="4 14">In the N-terminal section; belongs to the cytidine and deoxycytidylate deaminase family.</text>
</comment>
<dbReference type="PANTHER" id="PTHR38011:SF7">
    <property type="entry name" value="2,5-DIAMINO-6-RIBOSYLAMINO-4(3H)-PYRIMIDINONE 5'-PHOSPHATE REDUCTASE"/>
    <property type="match status" value="1"/>
</dbReference>
<dbReference type="GO" id="GO:0008703">
    <property type="term" value="F:5-amino-6-(5-phosphoribosylamino)uracil reductase activity"/>
    <property type="evidence" value="ECO:0007669"/>
    <property type="project" value="UniProtKB-EC"/>
</dbReference>
<dbReference type="PROSITE" id="PS51747">
    <property type="entry name" value="CYT_DCMP_DEAMINASES_2"/>
    <property type="match status" value="1"/>
</dbReference>
<evidence type="ECO:0000259" key="15">
    <source>
        <dbReference type="PROSITE" id="PS51747"/>
    </source>
</evidence>
<accession>A0ABT9XHB4</accession>
<evidence type="ECO:0000313" key="17">
    <source>
        <dbReference type="Proteomes" id="UP001232973"/>
    </source>
</evidence>
<gene>
    <name evidence="16" type="ORF">J2S03_001548</name>
</gene>
<name>A0ABT9XHB4_9BACL</name>
<evidence type="ECO:0000256" key="1">
    <source>
        <dbReference type="ARBA" id="ARBA00002151"/>
    </source>
</evidence>
<dbReference type="EMBL" id="JAUSTP010000010">
    <property type="protein sequence ID" value="MDQ0189701.1"/>
    <property type="molecule type" value="Genomic_DNA"/>
</dbReference>
<comment type="pathway">
    <text evidence="3 14">Cofactor biosynthesis; riboflavin biosynthesis; 5-amino-6-(D-ribitylamino)uracil from GTP: step 3/4.</text>
</comment>
<comment type="caution">
    <text evidence="16">The sequence shown here is derived from an EMBL/GenBank/DDBJ whole genome shotgun (WGS) entry which is preliminary data.</text>
</comment>
<comment type="catalytic activity">
    <reaction evidence="13 14">
        <text>2,5-diamino-6-hydroxy-4-(5-phosphoribosylamino)-pyrimidine + H2O + H(+) = 5-amino-6-(5-phospho-D-ribosylamino)uracil + NH4(+)</text>
        <dbReference type="Rhea" id="RHEA:21868"/>
        <dbReference type="ChEBI" id="CHEBI:15377"/>
        <dbReference type="ChEBI" id="CHEBI:15378"/>
        <dbReference type="ChEBI" id="CHEBI:28938"/>
        <dbReference type="ChEBI" id="CHEBI:58453"/>
        <dbReference type="ChEBI" id="CHEBI:58614"/>
        <dbReference type="EC" id="3.5.4.26"/>
    </reaction>
</comment>
<dbReference type="Pfam" id="PF01872">
    <property type="entry name" value="RibD_C"/>
    <property type="match status" value="1"/>
</dbReference>
<evidence type="ECO:0000256" key="7">
    <source>
        <dbReference type="ARBA" id="ARBA00022723"/>
    </source>
</evidence>
<comment type="function">
    <text evidence="1 14">Converts 2,5-diamino-6-(ribosylamino)-4(3h)-pyrimidinone 5'-phosphate into 5-amino-6-(ribosylamino)-2,4(1h,3h)-pyrimidinedione 5'-phosphate.</text>
</comment>
<evidence type="ECO:0000256" key="5">
    <source>
        <dbReference type="ARBA" id="ARBA00007417"/>
    </source>
</evidence>